<dbReference type="InterPro" id="IPR052364">
    <property type="entry name" value="Rubrerythrin"/>
</dbReference>
<dbReference type="PANTHER" id="PTHR43865:SF1">
    <property type="entry name" value="RUBRERYTHRIN-RELATED"/>
    <property type="match status" value="1"/>
</dbReference>
<dbReference type="Proteomes" id="UP000824179">
    <property type="component" value="Unassembled WGS sequence"/>
</dbReference>
<accession>A0A9D1DCR5</accession>
<reference evidence="7" key="2">
    <citation type="journal article" date="2021" name="PeerJ">
        <title>Extensive microbial diversity within the chicken gut microbiome revealed by metagenomics and culture.</title>
        <authorList>
            <person name="Gilroy R."/>
            <person name="Ravi A."/>
            <person name="Getino M."/>
            <person name="Pursley I."/>
            <person name="Horton D.L."/>
            <person name="Alikhan N.F."/>
            <person name="Baker D."/>
            <person name="Gharbi K."/>
            <person name="Hall N."/>
            <person name="Watson M."/>
            <person name="Adriaenssens E.M."/>
            <person name="Foster-Nyarko E."/>
            <person name="Jarju S."/>
            <person name="Secka A."/>
            <person name="Antonio M."/>
            <person name="Oren A."/>
            <person name="Chaudhuri R.R."/>
            <person name="La Ragione R."/>
            <person name="Hildebrand F."/>
            <person name="Pallen M.J."/>
        </authorList>
    </citation>
    <scope>NUCLEOTIDE SEQUENCE</scope>
    <source>
        <strain evidence="7">ChiW25-3613</strain>
    </source>
</reference>
<dbReference type="InterPro" id="IPR012347">
    <property type="entry name" value="Ferritin-like"/>
</dbReference>
<dbReference type="Gene3D" id="2.20.28.10">
    <property type="match status" value="1"/>
</dbReference>
<dbReference type="AlphaFoldDB" id="A0A9D1DCR5"/>
<dbReference type="InterPro" id="IPR048574">
    <property type="entry name" value="RUBY_RBDX"/>
</dbReference>
<dbReference type="Gene3D" id="1.20.1260.10">
    <property type="match status" value="1"/>
</dbReference>
<proteinExistence type="predicted"/>
<evidence type="ECO:0000256" key="2">
    <source>
        <dbReference type="ARBA" id="ARBA00022448"/>
    </source>
</evidence>
<protein>
    <submittedName>
        <fullName evidence="7">Rubrerythrin family protein</fullName>
    </submittedName>
</protein>
<dbReference type="PROSITE" id="PS50905">
    <property type="entry name" value="FERRITIN_LIKE"/>
    <property type="match status" value="1"/>
</dbReference>
<organism evidence="7 8">
    <name type="scientific">Candidatus Coproplasma stercoripullorum</name>
    <dbReference type="NCBI Taxonomy" id="2840751"/>
    <lineage>
        <taxon>Bacteria</taxon>
        <taxon>Bacillati</taxon>
        <taxon>Bacillota</taxon>
        <taxon>Clostridia</taxon>
        <taxon>Eubacteriales</taxon>
        <taxon>Candidatus Coproplasma</taxon>
    </lineage>
</organism>
<evidence type="ECO:0000256" key="4">
    <source>
        <dbReference type="ARBA" id="ARBA00022982"/>
    </source>
</evidence>
<dbReference type="PANTHER" id="PTHR43865">
    <property type="entry name" value="RUBRERYTHRIN-RELATED"/>
    <property type="match status" value="1"/>
</dbReference>
<dbReference type="InterPro" id="IPR003251">
    <property type="entry name" value="Rr_diiron-bd_dom"/>
</dbReference>
<evidence type="ECO:0000256" key="1">
    <source>
        <dbReference type="ARBA" id="ARBA00001965"/>
    </source>
</evidence>
<name>A0A9D1DCR5_9FIRM</name>
<dbReference type="SUPFAM" id="SSF47240">
    <property type="entry name" value="Ferritin-like"/>
    <property type="match status" value="1"/>
</dbReference>
<keyword evidence="5" id="KW-0408">Iron</keyword>
<feature type="domain" description="Ferritin-like diiron" evidence="6">
    <location>
        <begin position="2"/>
        <end position="149"/>
    </location>
</feature>
<evidence type="ECO:0000259" key="6">
    <source>
        <dbReference type="PROSITE" id="PS50905"/>
    </source>
</evidence>
<sequence>MQFEDTKTYVNLARSFAGEAQAGMRYQLAARLATQAGYATLADTIRTLAKNETVHARRFFEELSKRGKKLDNIDLNAGYPFHGGDLEECLRVAALDERAEHSRIYPAFADDAEKEGFNDIAALFRLVANVEKRHEMIFNYLYEAFKSGTLFSNETPMLYICSECGYMHTGTKAWDVCPLCKTSQGYVELHLPFEKEKI</sequence>
<dbReference type="InterPro" id="IPR009078">
    <property type="entry name" value="Ferritin-like_SF"/>
</dbReference>
<dbReference type="SUPFAM" id="SSF57802">
    <property type="entry name" value="Rubredoxin-like"/>
    <property type="match status" value="1"/>
</dbReference>
<keyword evidence="4" id="KW-0249">Electron transport</keyword>
<evidence type="ECO:0000256" key="3">
    <source>
        <dbReference type="ARBA" id="ARBA00022723"/>
    </source>
</evidence>
<dbReference type="CDD" id="cd01041">
    <property type="entry name" value="Rubrerythrin"/>
    <property type="match status" value="1"/>
</dbReference>
<evidence type="ECO:0000313" key="8">
    <source>
        <dbReference type="Proteomes" id="UP000824179"/>
    </source>
</evidence>
<dbReference type="Pfam" id="PF21349">
    <property type="entry name" value="RUBY_RBDX"/>
    <property type="match status" value="1"/>
</dbReference>
<dbReference type="GO" id="GO:0016491">
    <property type="term" value="F:oxidoreductase activity"/>
    <property type="evidence" value="ECO:0007669"/>
    <property type="project" value="InterPro"/>
</dbReference>
<dbReference type="GO" id="GO:0046872">
    <property type="term" value="F:metal ion binding"/>
    <property type="evidence" value="ECO:0007669"/>
    <property type="project" value="UniProtKB-KW"/>
</dbReference>
<evidence type="ECO:0000256" key="5">
    <source>
        <dbReference type="ARBA" id="ARBA00023004"/>
    </source>
</evidence>
<comment type="caution">
    <text evidence="7">The sequence shown here is derived from an EMBL/GenBank/DDBJ whole genome shotgun (WGS) entry which is preliminary data.</text>
</comment>
<reference evidence="7" key="1">
    <citation type="submission" date="2020-10" db="EMBL/GenBank/DDBJ databases">
        <authorList>
            <person name="Gilroy R."/>
        </authorList>
    </citation>
    <scope>NUCLEOTIDE SEQUENCE</scope>
    <source>
        <strain evidence="7">ChiW25-3613</strain>
    </source>
</reference>
<dbReference type="InterPro" id="IPR009040">
    <property type="entry name" value="Ferritin-like_diiron"/>
</dbReference>
<keyword evidence="3" id="KW-0479">Metal-binding</keyword>
<dbReference type="EMBL" id="DVHB01000092">
    <property type="protein sequence ID" value="HIR39810.1"/>
    <property type="molecule type" value="Genomic_DNA"/>
</dbReference>
<evidence type="ECO:0000313" key="7">
    <source>
        <dbReference type="EMBL" id="HIR39810.1"/>
    </source>
</evidence>
<dbReference type="Pfam" id="PF02915">
    <property type="entry name" value="Rubrerythrin"/>
    <property type="match status" value="1"/>
</dbReference>
<keyword evidence="2" id="KW-0813">Transport</keyword>
<gene>
    <name evidence="7" type="ORF">IAB90_05445</name>
</gene>
<comment type="cofactor">
    <cofactor evidence="1">
        <name>Fe(3+)</name>
        <dbReference type="ChEBI" id="CHEBI:29034"/>
    </cofactor>
</comment>